<feature type="compositionally biased region" description="Basic and acidic residues" evidence="1">
    <location>
        <begin position="220"/>
        <end position="230"/>
    </location>
</feature>
<feature type="transmembrane region" description="Helical" evidence="2">
    <location>
        <begin position="150"/>
        <end position="171"/>
    </location>
</feature>
<sequence length="230" mass="25941">MPQFPRKCSIGFNLVDMTGPYPGENSSRHDPGDAEASRSHDSASSSPFSGQDDREETTTDTTGVFSSLVIDADEEESHDDTSQGSRLRHWWSAHARRSSSVELITDQEKRTPWQNHEHRKVLYMWLQGMRIPFLIMSAITYLVWHSILLSWVLFLISIPLPWISVVIANGVGEPRDKREQNVYKPERFRAEQAHSAYAALHAPIPADGGQQSPPALEPGSTRREDMPPTH</sequence>
<evidence type="ECO:0000313" key="3">
    <source>
        <dbReference type="EMBL" id="QQB45601.1"/>
    </source>
</evidence>
<keyword evidence="2" id="KW-0812">Transmembrane</keyword>
<dbReference type="AlphaFoldDB" id="A0A7T4JU99"/>
<dbReference type="InterPro" id="IPR021449">
    <property type="entry name" value="DUF3099"/>
</dbReference>
<evidence type="ECO:0000256" key="2">
    <source>
        <dbReference type="SAM" id="Phobius"/>
    </source>
</evidence>
<dbReference type="Proteomes" id="UP000596145">
    <property type="component" value="Chromosome"/>
</dbReference>
<feature type="region of interest" description="Disordered" evidence="1">
    <location>
        <begin position="12"/>
        <end position="61"/>
    </location>
</feature>
<gene>
    <name evidence="3" type="ORF">I6I10_08775</name>
</gene>
<feature type="region of interest" description="Disordered" evidence="1">
    <location>
        <begin position="201"/>
        <end position="230"/>
    </location>
</feature>
<feature type="transmembrane region" description="Helical" evidence="2">
    <location>
        <begin position="122"/>
        <end position="144"/>
    </location>
</feature>
<reference evidence="3 4" key="1">
    <citation type="submission" date="2020-12" db="EMBL/GenBank/DDBJ databases">
        <title>FDA dAtabase for Regulatory Grade micrObial Sequences (FDA-ARGOS): Supporting development and validation of Infectious Disease Dx tests.</title>
        <authorList>
            <person name="Sproer C."/>
            <person name="Gronow S."/>
            <person name="Severitt S."/>
            <person name="Schroder I."/>
            <person name="Tallon L."/>
            <person name="Sadzewicz L."/>
            <person name="Zhao X."/>
            <person name="Boylan J."/>
            <person name="Ott S."/>
            <person name="Bowen H."/>
            <person name="Vavikolanu K."/>
            <person name="Mehta A."/>
            <person name="Aluvathingal J."/>
            <person name="Nadendla S."/>
            <person name="Lowell S."/>
            <person name="Myers T."/>
            <person name="Yan Y."/>
            <person name="Sichtig H."/>
        </authorList>
    </citation>
    <scope>NUCLEOTIDE SEQUENCE [LARGE SCALE GENOMIC DNA]</scope>
    <source>
        <strain evidence="3 4">FDAARGOS_1053</strain>
    </source>
</reference>
<name>A0A7T4JU99_9CORY</name>
<proteinExistence type="predicted"/>
<organism evidence="3 4">
    <name type="scientific">Corynebacterium glucuronolyticum</name>
    <dbReference type="NCBI Taxonomy" id="39791"/>
    <lineage>
        <taxon>Bacteria</taxon>
        <taxon>Bacillati</taxon>
        <taxon>Actinomycetota</taxon>
        <taxon>Actinomycetes</taxon>
        <taxon>Mycobacteriales</taxon>
        <taxon>Corynebacteriaceae</taxon>
        <taxon>Corynebacterium</taxon>
    </lineage>
</organism>
<dbReference type="Pfam" id="PF11298">
    <property type="entry name" value="DUF3099"/>
    <property type="match status" value="1"/>
</dbReference>
<keyword evidence="2" id="KW-1133">Transmembrane helix</keyword>
<evidence type="ECO:0000313" key="4">
    <source>
        <dbReference type="Proteomes" id="UP000596145"/>
    </source>
</evidence>
<feature type="compositionally biased region" description="Basic and acidic residues" evidence="1">
    <location>
        <begin position="26"/>
        <end position="41"/>
    </location>
</feature>
<dbReference type="EMBL" id="CP066007">
    <property type="protein sequence ID" value="QQB45601.1"/>
    <property type="molecule type" value="Genomic_DNA"/>
</dbReference>
<evidence type="ECO:0000256" key="1">
    <source>
        <dbReference type="SAM" id="MobiDB-lite"/>
    </source>
</evidence>
<protein>
    <submittedName>
        <fullName evidence="3">DUF3099 domain-containing protein</fullName>
    </submittedName>
</protein>
<accession>A0A7T4JU99</accession>
<keyword evidence="2" id="KW-0472">Membrane</keyword>
<dbReference type="OrthoDB" id="5188998at2"/>